<dbReference type="EMBL" id="JBHUMD010000030">
    <property type="protein sequence ID" value="MFD2603739.1"/>
    <property type="molecule type" value="Genomic_DNA"/>
</dbReference>
<comment type="caution">
    <text evidence="2">The sequence shown here is derived from an EMBL/GenBank/DDBJ whole genome shotgun (WGS) entry which is preliminary data.</text>
</comment>
<dbReference type="InterPro" id="IPR025737">
    <property type="entry name" value="FApF"/>
</dbReference>
<dbReference type="RefSeq" id="WP_379822683.1">
    <property type="nucleotide sequence ID" value="NZ_JBHUMD010000030.1"/>
</dbReference>
<dbReference type="Proteomes" id="UP001597480">
    <property type="component" value="Unassembled WGS sequence"/>
</dbReference>
<sequence length="338" mass="38581">MENNIIVQPINEPNMTGIRKIFSLTLLFCSALTQAQYTDQINTNRPSMSMGAFAVGKTVMQLESGLYGIKEKHDVLNNKTKGMGLDLTLRYGAFLEQLEFIVDMQYQFDQFEDAIYVTNRNDFKQFLIGAKYLIYDPNKNYHPEVNIYSWKANHKFKWRNLLPSVSVYAGANLIGGKNPYTFPEDQVSPKVMAITQNRFNGVIWTNNIIADKITTDYMSIGWISTVTRSFAAKWSGFVELQVFDSDYYSDIAARVGAAYLLNDNLQLDAYINKNFKDTPAILYGGAGLSWRFDAGYRDILLPGKSDAEKSQSEMDKKMKKQKEKQEKERLDNVLPEGE</sequence>
<evidence type="ECO:0000313" key="2">
    <source>
        <dbReference type="EMBL" id="MFD2603739.1"/>
    </source>
</evidence>
<evidence type="ECO:0000313" key="3">
    <source>
        <dbReference type="Proteomes" id="UP001597480"/>
    </source>
</evidence>
<feature type="region of interest" description="Disordered" evidence="1">
    <location>
        <begin position="305"/>
        <end position="338"/>
    </location>
</feature>
<reference evidence="3" key="1">
    <citation type="journal article" date="2019" name="Int. J. Syst. Evol. Microbiol.">
        <title>The Global Catalogue of Microorganisms (GCM) 10K type strain sequencing project: providing services to taxonomists for standard genome sequencing and annotation.</title>
        <authorList>
            <consortium name="The Broad Institute Genomics Platform"/>
            <consortium name="The Broad Institute Genome Sequencing Center for Infectious Disease"/>
            <person name="Wu L."/>
            <person name="Ma J."/>
        </authorList>
    </citation>
    <scope>NUCLEOTIDE SEQUENCE [LARGE SCALE GENOMIC DNA]</scope>
    <source>
        <strain evidence="3">KCTC 42107</strain>
    </source>
</reference>
<keyword evidence="3" id="KW-1185">Reference proteome</keyword>
<accession>A0ABW5NXW1</accession>
<organism evidence="2 3">
    <name type="scientific">Flavobacterium suzhouense</name>
    <dbReference type="NCBI Taxonomy" id="1529638"/>
    <lineage>
        <taxon>Bacteria</taxon>
        <taxon>Pseudomonadati</taxon>
        <taxon>Bacteroidota</taxon>
        <taxon>Flavobacteriia</taxon>
        <taxon>Flavobacteriales</taxon>
        <taxon>Flavobacteriaceae</taxon>
        <taxon>Flavobacterium</taxon>
    </lineage>
</organism>
<dbReference type="Pfam" id="PF13557">
    <property type="entry name" value="Phenol_MetA_deg"/>
    <property type="match status" value="1"/>
</dbReference>
<protein>
    <submittedName>
        <fullName evidence="2">Transporter</fullName>
    </submittedName>
</protein>
<gene>
    <name evidence="2" type="ORF">ACFSR3_16870</name>
</gene>
<evidence type="ECO:0000256" key="1">
    <source>
        <dbReference type="SAM" id="MobiDB-lite"/>
    </source>
</evidence>
<name>A0ABW5NXW1_9FLAO</name>
<proteinExistence type="predicted"/>
<feature type="compositionally biased region" description="Basic and acidic residues" evidence="1">
    <location>
        <begin position="305"/>
        <end position="316"/>
    </location>
</feature>